<dbReference type="NCBIfam" id="NF010637">
    <property type="entry name" value="PRK14034.1"/>
    <property type="match status" value="1"/>
</dbReference>
<name>A0A917VZ42_9BACL</name>
<dbReference type="InterPro" id="IPR016143">
    <property type="entry name" value="Citrate_synth-like_sm_a-sub"/>
</dbReference>
<dbReference type="NCBIfam" id="TIGR01800">
    <property type="entry name" value="cit_synth_II"/>
    <property type="match status" value="1"/>
</dbReference>
<keyword evidence="10" id="KW-1185">Reference proteome</keyword>
<dbReference type="Gene3D" id="1.10.230.10">
    <property type="entry name" value="Cytochrome P450-Terp, domain 2"/>
    <property type="match status" value="1"/>
</dbReference>
<dbReference type="RefSeq" id="WP_188801041.1">
    <property type="nucleotide sequence ID" value="NZ_BMOK01000001.1"/>
</dbReference>
<dbReference type="GO" id="GO:0036440">
    <property type="term" value="F:citrate synthase activity"/>
    <property type="evidence" value="ECO:0007669"/>
    <property type="project" value="UniProtKB-EC"/>
</dbReference>
<dbReference type="Gene3D" id="1.10.580.10">
    <property type="entry name" value="Citrate Synthase, domain 1"/>
    <property type="match status" value="1"/>
</dbReference>
<evidence type="ECO:0000256" key="5">
    <source>
        <dbReference type="ARBA" id="ARBA00049288"/>
    </source>
</evidence>
<dbReference type="PANTHER" id="PTHR11739:SF4">
    <property type="entry name" value="CITRATE SYNTHASE, PEROXISOMAL"/>
    <property type="match status" value="1"/>
</dbReference>
<proteinExistence type="inferred from homology"/>
<dbReference type="PRINTS" id="PR00143">
    <property type="entry name" value="CITRTSNTHASE"/>
</dbReference>
<comment type="catalytic activity">
    <reaction evidence="5">
        <text>oxaloacetate + acetyl-CoA + H2O = citrate + CoA + H(+)</text>
        <dbReference type="Rhea" id="RHEA:16845"/>
        <dbReference type="ChEBI" id="CHEBI:15377"/>
        <dbReference type="ChEBI" id="CHEBI:15378"/>
        <dbReference type="ChEBI" id="CHEBI:16452"/>
        <dbReference type="ChEBI" id="CHEBI:16947"/>
        <dbReference type="ChEBI" id="CHEBI:57287"/>
        <dbReference type="ChEBI" id="CHEBI:57288"/>
        <dbReference type="EC" id="2.3.3.16"/>
    </reaction>
</comment>
<reference evidence="9" key="1">
    <citation type="journal article" date="2014" name="Int. J. Syst. Evol. Microbiol.">
        <title>Complete genome sequence of Corynebacterium casei LMG S-19264T (=DSM 44701T), isolated from a smear-ripened cheese.</title>
        <authorList>
            <consortium name="US DOE Joint Genome Institute (JGI-PGF)"/>
            <person name="Walter F."/>
            <person name="Albersmeier A."/>
            <person name="Kalinowski J."/>
            <person name="Ruckert C."/>
        </authorList>
    </citation>
    <scope>NUCLEOTIDE SEQUENCE</scope>
    <source>
        <strain evidence="9">JCM 15325</strain>
    </source>
</reference>
<evidence type="ECO:0000313" key="9">
    <source>
        <dbReference type="EMBL" id="GGL42090.1"/>
    </source>
</evidence>
<dbReference type="InterPro" id="IPR024176">
    <property type="entry name" value="Citrate_synthase_bac-typ"/>
</dbReference>
<dbReference type="AlphaFoldDB" id="A0A917VZ42"/>
<evidence type="ECO:0000256" key="2">
    <source>
        <dbReference type="ARBA" id="ARBA00010566"/>
    </source>
</evidence>
<evidence type="ECO:0000256" key="7">
    <source>
        <dbReference type="PIRSR" id="PIRSR001369-1"/>
    </source>
</evidence>
<dbReference type="GO" id="GO:0006099">
    <property type="term" value="P:tricarboxylic acid cycle"/>
    <property type="evidence" value="ECO:0007669"/>
    <property type="project" value="UniProtKB-KW"/>
</dbReference>
<evidence type="ECO:0000256" key="3">
    <source>
        <dbReference type="ARBA" id="ARBA00022532"/>
    </source>
</evidence>
<dbReference type="PROSITE" id="PS00480">
    <property type="entry name" value="CITRATE_SYNTHASE"/>
    <property type="match status" value="1"/>
</dbReference>
<dbReference type="GO" id="GO:0005829">
    <property type="term" value="C:cytosol"/>
    <property type="evidence" value="ECO:0007669"/>
    <property type="project" value="TreeGrafter"/>
</dbReference>
<dbReference type="InterPro" id="IPR036969">
    <property type="entry name" value="Citrate_synthase_sf"/>
</dbReference>
<sequence length="370" mass="40760">MTTTKGLEGVVATTSAISSINQDVLTYRGYSIQDLANESTFEEVVYLLWNGELPTADELEVFKKKLAENANVPDAIFDVMKSFPGTVHPMAVLRTAVSALGVFDPDADRMDAHSNMEKAVRLQAKIGTIIAGFARIRNGEEPIPPKKDLGLAANFLYMLKNKIPTDAEARMFDTALVLHADHELNASTFTARVCVATLSDIYSGVTSAIGALKGPLHGGANEQVMNMLEKIGSVDEVDYYINDALANKEKIMGFGHRVYKTGDPRAKIIKKMVGELTGHGAETKYYDMSLRIETLMKEKKGLLPNTDFYSATLYHTLGIGNDLFTPVFAISRTSGWVAHILEQYSDNRLIRPRAEYNGPGLRTYIPLSER</sequence>
<gene>
    <name evidence="9" type="primary">citZ</name>
    <name evidence="9" type="ORF">GCM10007968_02490</name>
</gene>
<evidence type="ECO:0000256" key="4">
    <source>
        <dbReference type="ARBA" id="ARBA00022679"/>
    </source>
</evidence>
<dbReference type="InterPro" id="IPR019810">
    <property type="entry name" value="Citrate_synthase_AS"/>
</dbReference>
<dbReference type="PIRSF" id="PIRSF001369">
    <property type="entry name" value="Citrate_synth"/>
    <property type="match status" value="1"/>
</dbReference>
<keyword evidence="4 6" id="KW-0808">Transferase</keyword>
<comment type="caution">
    <text evidence="9">The sequence shown here is derived from an EMBL/GenBank/DDBJ whole genome shotgun (WGS) entry which is preliminary data.</text>
</comment>
<evidence type="ECO:0000256" key="8">
    <source>
        <dbReference type="RuleBase" id="RU003406"/>
    </source>
</evidence>
<dbReference type="InterPro" id="IPR016142">
    <property type="entry name" value="Citrate_synth-like_lrg_a-sub"/>
</dbReference>
<organism evidence="9 10">
    <name type="scientific">Sporolactobacillus putidus</name>
    <dbReference type="NCBI Taxonomy" id="492735"/>
    <lineage>
        <taxon>Bacteria</taxon>
        <taxon>Bacillati</taxon>
        <taxon>Bacillota</taxon>
        <taxon>Bacilli</taxon>
        <taxon>Bacillales</taxon>
        <taxon>Sporolactobacillaceae</taxon>
        <taxon>Sporolactobacillus</taxon>
    </lineage>
</organism>
<dbReference type="InterPro" id="IPR011278">
    <property type="entry name" value="2-MeCitrate/Citrate_synth_II"/>
</dbReference>
<dbReference type="InterPro" id="IPR002020">
    <property type="entry name" value="Citrate_synthase"/>
</dbReference>
<keyword evidence="3" id="KW-0816">Tricarboxylic acid cycle</keyword>
<evidence type="ECO:0000313" key="10">
    <source>
        <dbReference type="Proteomes" id="UP000654670"/>
    </source>
</evidence>
<evidence type="ECO:0000256" key="1">
    <source>
        <dbReference type="ARBA" id="ARBA00004751"/>
    </source>
</evidence>
<protein>
    <recommendedName>
        <fullName evidence="6">Citrate synthase</fullName>
    </recommendedName>
</protein>
<comment type="pathway">
    <text evidence="1">Carbohydrate metabolism; tricarboxylic acid cycle; isocitrate from oxaloacetate: step 1/2.</text>
</comment>
<dbReference type="PANTHER" id="PTHR11739">
    <property type="entry name" value="CITRATE SYNTHASE"/>
    <property type="match status" value="1"/>
</dbReference>
<feature type="active site" evidence="7">
    <location>
        <position position="256"/>
    </location>
</feature>
<accession>A0A917VZ42</accession>
<dbReference type="CDD" id="cd06110">
    <property type="entry name" value="BSuCS-II_like"/>
    <property type="match status" value="1"/>
</dbReference>
<evidence type="ECO:0000256" key="6">
    <source>
        <dbReference type="PIRNR" id="PIRNR001369"/>
    </source>
</evidence>
<dbReference type="FunFam" id="1.10.230.10:FF:000003">
    <property type="entry name" value="Citrate synthase"/>
    <property type="match status" value="1"/>
</dbReference>
<comment type="similarity">
    <text evidence="2 6 8">Belongs to the citrate synthase family.</text>
</comment>
<dbReference type="GO" id="GO:0005975">
    <property type="term" value="P:carbohydrate metabolic process"/>
    <property type="evidence" value="ECO:0007669"/>
    <property type="project" value="TreeGrafter"/>
</dbReference>
<dbReference type="Proteomes" id="UP000654670">
    <property type="component" value="Unassembled WGS sequence"/>
</dbReference>
<dbReference type="Pfam" id="PF00285">
    <property type="entry name" value="Citrate_synt"/>
    <property type="match status" value="1"/>
</dbReference>
<reference evidence="9" key="2">
    <citation type="submission" date="2020-09" db="EMBL/GenBank/DDBJ databases">
        <authorList>
            <person name="Sun Q."/>
            <person name="Ohkuma M."/>
        </authorList>
    </citation>
    <scope>NUCLEOTIDE SEQUENCE</scope>
    <source>
        <strain evidence="9">JCM 15325</strain>
    </source>
</reference>
<feature type="active site" evidence="7">
    <location>
        <position position="307"/>
    </location>
</feature>
<dbReference type="EMBL" id="BMOK01000001">
    <property type="protein sequence ID" value="GGL42090.1"/>
    <property type="molecule type" value="Genomic_DNA"/>
</dbReference>
<dbReference type="SUPFAM" id="SSF48256">
    <property type="entry name" value="Citrate synthase"/>
    <property type="match status" value="1"/>
</dbReference>